<dbReference type="RefSeq" id="WP_353500418.1">
    <property type="nucleotide sequence ID" value="NZ_CP115922.1"/>
</dbReference>
<dbReference type="EMBL" id="CP115922">
    <property type="protein sequence ID" value="XCD19300.1"/>
    <property type="molecule type" value="Genomic_DNA"/>
</dbReference>
<gene>
    <name evidence="1" type="ORF">PG915_24395</name>
</gene>
<protein>
    <submittedName>
        <fullName evidence="1">Uncharacterized protein</fullName>
    </submittedName>
</protein>
<reference evidence="1" key="1">
    <citation type="submission" date="2023-01" db="EMBL/GenBank/DDBJ databases">
        <title>Vibrio sp. CB1-14 genome sequencing.</title>
        <authorList>
            <person name="Otstavnykh N."/>
            <person name="Isaeva M."/>
            <person name="Meleshko D."/>
        </authorList>
    </citation>
    <scope>NUCLEOTIDE SEQUENCE</scope>
    <source>
        <strain evidence="1">CB1-14</strain>
        <plasmid evidence="1">p1</plasmid>
    </source>
</reference>
<dbReference type="KEGG" id="vck:PG915_24395"/>
<keyword evidence="1" id="KW-0614">Plasmid</keyword>
<organism evidence="1">
    <name type="scientific">Vibrio chaetopteri</name>
    <dbReference type="NCBI Taxonomy" id="3016528"/>
    <lineage>
        <taxon>Bacteria</taxon>
        <taxon>Pseudomonadati</taxon>
        <taxon>Pseudomonadota</taxon>
        <taxon>Gammaproteobacteria</taxon>
        <taxon>Vibrionales</taxon>
        <taxon>Vibrionaceae</taxon>
        <taxon>Vibrio</taxon>
    </lineage>
</organism>
<dbReference type="AlphaFoldDB" id="A0AAU8BRG4"/>
<evidence type="ECO:0000313" key="1">
    <source>
        <dbReference type="EMBL" id="XCD19300.1"/>
    </source>
</evidence>
<proteinExistence type="predicted"/>
<geneLocation type="plasmid" evidence="1">
    <name>p1</name>
</geneLocation>
<accession>A0AAU8BRG4</accession>
<sequence length="80" mass="8953">MSAVLIVYGQDSETIKKVREFHTISRLAPSLDLVKVVLEHEEDDTLVQLIMSSGLQFIGPAGSLVTRFEDFESHNRVTAH</sequence>
<name>A0AAU8BRG4_9VIBR</name>